<dbReference type="STRING" id="1580092.NADRNF5_0466"/>
<accession>A0A0D5C170</accession>
<dbReference type="HOGENOM" id="CLU_2765849_0_0_2"/>
<dbReference type="KEGG" id="nin:NADRNF5_0466"/>
<organism evidence="1 2">
    <name type="scientific">Nitrosopumilus adriaticus</name>
    <dbReference type="NCBI Taxonomy" id="1580092"/>
    <lineage>
        <taxon>Archaea</taxon>
        <taxon>Nitrososphaerota</taxon>
        <taxon>Nitrososphaeria</taxon>
        <taxon>Nitrosopumilales</taxon>
        <taxon>Nitrosopumilaceae</taxon>
        <taxon>Nitrosopumilus</taxon>
    </lineage>
</organism>
<dbReference type="AlphaFoldDB" id="A0A0D5C170"/>
<sequence length="69" mass="8463">MNHSKICQSYGYLGRGCEIYLTIDWIRVNFFRHQKERIIEKFIECNKFIKKLCQIYRKNIFFQTFGCNS</sequence>
<name>A0A0D5C170_9ARCH</name>
<protein>
    <submittedName>
        <fullName evidence="1">Uncharacterized protein</fullName>
    </submittedName>
</protein>
<evidence type="ECO:0000313" key="2">
    <source>
        <dbReference type="Proteomes" id="UP000032408"/>
    </source>
</evidence>
<reference evidence="1 2" key="2">
    <citation type="journal article" date="2016" name="ISME J.">
        <title>Physiological and genomic characterization of two novel marine thaumarchaeal strains indicates niche differentiation.</title>
        <authorList>
            <person name="Bayer B."/>
            <person name="Vojvoda J."/>
            <person name="Offre P."/>
            <person name="Alves R.J."/>
            <person name="Elisabeth N.H."/>
            <person name="Garcia J.A."/>
            <person name="Volland J.M."/>
            <person name="Srivastava A."/>
            <person name="Schleper C."/>
            <person name="Herndl G.J."/>
        </authorList>
    </citation>
    <scope>NUCLEOTIDE SEQUENCE [LARGE SCALE GENOMIC DNA]</scope>
    <source>
        <strain evidence="1 2">NF5</strain>
    </source>
</reference>
<proteinExistence type="predicted"/>
<gene>
    <name evidence="1" type="ORF">NADRNF5_0466</name>
</gene>
<evidence type="ECO:0000313" key="1">
    <source>
        <dbReference type="EMBL" id="AJW70162.1"/>
    </source>
</evidence>
<dbReference type="EMBL" id="CP011070">
    <property type="protein sequence ID" value="AJW70162.1"/>
    <property type="molecule type" value="Genomic_DNA"/>
</dbReference>
<dbReference type="Proteomes" id="UP000032408">
    <property type="component" value="Chromosome"/>
</dbReference>
<keyword evidence="2" id="KW-1185">Reference proteome</keyword>
<reference evidence="2" key="1">
    <citation type="submission" date="2015-03" db="EMBL/GenBank/DDBJ databases">
        <title>Characterization of two novel Thaumarchaeota isolated from the Northern Adriatic Sea.</title>
        <authorList>
            <person name="Bayer B."/>
            <person name="Vojvoda J."/>
            <person name="Offre P."/>
            <person name="Srivastava A."/>
            <person name="Elisabeth N."/>
            <person name="Garcia J.A.L."/>
            <person name="Schleper C."/>
            <person name="Herndl G.J."/>
        </authorList>
    </citation>
    <scope>NUCLEOTIDE SEQUENCE [LARGE SCALE GENOMIC DNA]</scope>
    <source>
        <strain evidence="2">NF5</strain>
    </source>
</reference>